<keyword evidence="2" id="KW-0732">Signal</keyword>
<dbReference type="RefSeq" id="WP_204951652.1">
    <property type="nucleotide sequence ID" value="NZ_BSFF01000010.1"/>
</dbReference>
<dbReference type="Pfam" id="PF08308">
    <property type="entry name" value="PEGA"/>
    <property type="match status" value="1"/>
</dbReference>
<dbReference type="Proteomes" id="UP000758856">
    <property type="component" value="Unassembled WGS sequence"/>
</dbReference>
<comment type="caution">
    <text evidence="4">The sequence shown here is derived from an EMBL/GenBank/DDBJ whole genome shotgun (WGS) entry which is preliminary data.</text>
</comment>
<feature type="chain" id="PRO_5040910912" evidence="2">
    <location>
        <begin position="18"/>
        <end position="157"/>
    </location>
</feature>
<dbReference type="EMBL" id="BSFF01000010">
    <property type="protein sequence ID" value="GLK57585.1"/>
    <property type="molecule type" value="Genomic_DNA"/>
</dbReference>
<evidence type="ECO:0000313" key="5">
    <source>
        <dbReference type="EMBL" id="MBM7853201.1"/>
    </source>
</evidence>
<organism evidence="4 7">
    <name type="scientific">Methylopila capsulata</name>
    <dbReference type="NCBI Taxonomy" id="61654"/>
    <lineage>
        <taxon>Bacteria</taxon>
        <taxon>Pseudomonadati</taxon>
        <taxon>Pseudomonadota</taxon>
        <taxon>Alphaproteobacteria</taxon>
        <taxon>Hyphomicrobiales</taxon>
        <taxon>Methylopilaceae</taxon>
        <taxon>Methylopila</taxon>
    </lineage>
</organism>
<dbReference type="EMBL" id="JAFBCY010000004">
    <property type="protein sequence ID" value="MBM7853201.1"/>
    <property type="molecule type" value="Genomic_DNA"/>
</dbReference>
<evidence type="ECO:0000313" key="6">
    <source>
        <dbReference type="Proteomes" id="UP000758856"/>
    </source>
</evidence>
<feature type="domain" description="PEGA" evidence="3">
    <location>
        <begin position="26"/>
        <end position="79"/>
    </location>
</feature>
<feature type="region of interest" description="Disordered" evidence="1">
    <location>
        <begin position="125"/>
        <end position="157"/>
    </location>
</feature>
<gene>
    <name evidence="4" type="ORF">GCM10008170_36050</name>
    <name evidence="5" type="ORF">JOD31_003452</name>
</gene>
<feature type="signal peptide" evidence="2">
    <location>
        <begin position="1"/>
        <end position="17"/>
    </location>
</feature>
<dbReference type="Proteomes" id="UP001143400">
    <property type="component" value="Unassembled WGS sequence"/>
</dbReference>
<evidence type="ECO:0000256" key="1">
    <source>
        <dbReference type="SAM" id="MobiDB-lite"/>
    </source>
</evidence>
<name>A0A9W6IYP1_9HYPH</name>
<dbReference type="PROSITE" id="PS51257">
    <property type="entry name" value="PROKAR_LIPOPROTEIN"/>
    <property type="match status" value="1"/>
</dbReference>
<proteinExistence type="predicted"/>
<reference evidence="4" key="1">
    <citation type="journal article" date="2014" name="Int. J. Syst. Evol. Microbiol.">
        <title>Complete genome sequence of Corynebacterium casei LMG S-19264T (=DSM 44701T), isolated from a smear-ripened cheese.</title>
        <authorList>
            <consortium name="US DOE Joint Genome Institute (JGI-PGF)"/>
            <person name="Walter F."/>
            <person name="Albersmeier A."/>
            <person name="Kalinowski J."/>
            <person name="Ruckert C."/>
        </authorList>
    </citation>
    <scope>NUCLEOTIDE SEQUENCE</scope>
    <source>
        <strain evidence="4">VKM B-1606</strain>
    </source>
</reference>
<reference evidence="5 6" key="2">
    <citation type="submission" date="2021-01" db="EMBL/GenBank/DDBJ databases">
        <title>Genomic Encyclopedia of Type Strains, Phase IV (KMG-IV): sequencing the most valuable type-strain genomes for metagenomic binning, comparative biology and taxonomic classification.</title>
        <authorList>
            <person name="Goeker M."/>
        </authorList>
    </citation>
    <scope>NUCLEOTIDE SEQUENCE [LARGE SCALE GENOMIC DNA]</scope>
    <source>
        <strain evidence="5 6">DSM 6130</strain>
    </source>
</reference>
<dbReference type="AlphaFoldDB" id="A0A9W6IYP1"/>
<accession>A0A9W6IYP1</accession>
<protein>
    <submittedName>
        <fullName evidence="5">Acyl-coenzyme A thioesterase PaaI-like protein</fullName>
    </submittedName>
</protein>
<dbReference type="InterPro" id="IPR013229">
    <property type="entry name" value="PEGA"/>
</dbReference>
<keyword evidence="6" id="KW-1185">Reference proteome</keyword>
<sequence>MRFVLVIAAAASLAGCASITRGSTNQITVTTEPAGASVRTSMNHSCPTSPCTFTVGRKDEFIVTASKPGYRDATMPVKTRIAGSGAAGFAGNVLVGGVIGMGVDAATGATLEHYPNPIVLALQPEAAASAPGPRRKKAPASRPGSKPVAQAETTPAS</sequence>
<evidence type="ECO:0000313" key="7">
    <source>
        <dbReference type="Proteomes" id="UP001143400"/>
    </source>
</evidence>
<evidence type="ECO:0000259" key="3">
    <source>
        <dbReference type="Pfam" id="PF08308"/>
    </source>
</evidence>
<evidence type="ECO:0000313" key="4">
    <source>
        <dbReference type="EMBL" id="GLK57585.1"/>
    </source>
</evidence>
<reference evidence="4" key="3">
    <citation type="submission" date="2023-01" db="EMBL/GenBank/DDBJ databases">
        <authorList>
            <person name="Sun Q."/>
            <person name="Evtushenko L."/>
        </authorList>
    </citation>
    <scope>NUCLEOTIDE SEQUENCE</scope>
    <source>
        <strain evidence="4">VKM B-1606</strain>
    </source>
</reference>
<evidence type="ECO:0000256" key="2">
    <source>
        <dbReference type="SAM" id="SignalP"/>
    </source>
</evidence>